<dbReference type="EMBL" id="AP027143">
    <property type="protein sequence ID" value="BDV36125.1"/>
    <property type="molecule type" value="Genomic_DNA"/>
</dbReference>
<keyword evidence="6" id="KW-0472">Membrane</keyword>
<keyword evidence="9" id="KW-1185">Reference proteome</keyword>
<keyword evidence="7" id="KW-0998">Cell outer membrane</keyword>
<evidence type="ECO:0000256" key="1">
    <source>
        <dbReference type="ARBA" id="ARBA00004442"/>
    </source>
</evidence>
<evidence type="ECO:0008006" key="10">
    <source>
        <dbReference type="Google" id="ProtNLM"/>
    </source>
</evidence>
<evidence type="ECO:0000256" key="4">
    <source>
        <dbReference type="ARBA" id="ARBA00022452"/>
    </source>
</evidence>
<evidence type="ECO:0000256" key="3">
    <source>
        <dbReference type="ARBA" id="ARBA00022448"/>
    </source>
</evidence>
<dbReference type="InterPro" id="IPR003423">
    <property type="entry name" value="OMP_efflux"/>
</dbReference>
<keyword evidence="8" id="KW-0614">Plasmid</keyword>
<dbReference type="Gene3D" id="1.20.1600.10">
    <property type="entry name" value="Outer membrane efflux proteins (OEP)"/>
    <property type="match status" value="1"/>
</dbReference>
<keyword evidence="3" id="KW-0813">Transport</keyword>
<comment type="similarity">
    <text evidence="2">Belongs to the outer membrane factor (OMF) (TC 1.B.17) family.</text>
</comment>
<comment type="subcellular location">
    <subcellularLocation>
        <location evidence="1">Cell outer membrane</location>
    </subcellularLocation>
</comment>
<evidence type="ECO:0000313" key="8">
    <source>
        <dbReference type="EMBL" id="BDV36125.1"/>
    </source>
</evidence>
<reference evidence="8 9" key="1">
    <citation type="journal article" date="2023" name="Int. J. Syst. Evol. Microbiol.">
        <title>Methylocystis iwaonis sp. nov., a type II methane-oxidizing bacterium from surface soil of a rice paddy field in Japan, and emended description of the genus Methylocystis (ex Whittenbury et al. 1970) Bowman et al. 1993.</title>
        <authorList>
            <person name="Kaise H."/>
            <person name="Sawadogo J.B."/>
            <person name="Alam M.S."/>
            <person name="Ueno C."/>
            <person name="Dianou D."/>
            <person name="Shinjo R."/>
            <person name="Asakawa S."/>
        </authorList>
    </citation>
    <scope>NUCLEOTIDE SEQUENCE [LARGE SCALE GENOMIC DNA]</scope>
    <source>
        <strain evidence="8 9">SS37A-Re</strain>
    </source>
</reference>
<dbReference type="PANTHER" id="PTHR30026">
    <property type="entry name" value="OUTER MEMBRANE PROTEIN TOLC"/>
    <property type="match status" value="1"/>
</dbReference>
<keyword evidence="5" id="KW-0812">Transmembrane</keyword>
<dbReference type="RefSeq" id="WP_350356526.1">
    <property type="nucleotide sequence ID" value="NZ_AP027143.1"/>
</dbReference>
<sequence length="109" mass="11955">MLAKKSVPIARQQVKAAEEALRLTQQNLLAGTGLLIDVLQAQYAADQARLRNATALVQYNQAQINLLGAIGLLCVENIEPRLFELAGNHLGRKIDAQHSCRRSTPEPSR</sequence>
<dbReference type="Pfam" id="PF02321">
    <property type="entry name" value="OEP"/>
    <property type="match status" value="1"/>
</dbReference>
<accession>A0ABN6VNZ6</accession>
<dbReference type="PANTHER" id="PTHR30026:SF21">
    <property type="entry name" value="SLR1270 PROTEIN"/>
    <property type="match status" value="1"/>
</dbReference>
<evidence type="ECO:0000256" key="2">
    <source>
        <dbReference type="ARBA" id="ARBA00007613"/>
    </source>
</evidence>
<protein>
    <recommendedName>
        <fullName evidence="10">TolC family protein</fullName>
    </recommendedName>
</protein>
<organism evidence="8 9">
    <name type="scientific">Methylocystis iwaonis</name>
    <dbReference type="NCBI Taxonomy" id="2885079"/>
    <lineage>
        <taxon>Bacteria</taxon>
        <taxon>Pseudomonadati</taxon>
        <taxon>Pseudomonadota</taxon>
        <taxon>Alphaproteobacteria</taxon>
        <taxon>Hyphomicrobiales</taxon>
        <taxon>Methylocystaceae</taxon>
        <taxon>Methylocystis</taxon>
    </lineage>
</organism>
<evidence type="ECO:0000256" key="6">
    <source>
        <dbReference type="ARBA" id="ARBA00023136"/>
    </source>
</evidence>
<dbReference type="Proteomes" id="UP001317629">
    <property type="component" value="Plasmid pSS37A-Re-1"/>
</dbReference>
<dbReference type="SUPFAM" id="SSF56954">
    <property type="entry name" value="Outer membrane efflux proteins (OEP)"/>
    <property type="match status" value="1"/>
</dbReference>
<geneLocation type="plasmid" evidence="8 9">
    <name>pSS37A-Re-1</name>
</geneLocation>
<evidence type="ECO:0000256" key="5">
    <source>
        <dbReference type="ARBA" id="ARBA00022692"/>
    </source>
</evidence>
<gene>
    <name evidence="8" type="ORF">SS37A_36550</name>
</gene>
<dbReference type="InterPro" id="IPR051906">
    <property type="entry name" value="TolC-like"/>
</dbReference>
<keyword evidence="4" id="KW-1134">Transmembrane beta strand</keyword>
<proteinExistence type="inferred from homology"/>
<name>A0ABN6VNZ6_9HYPH</name>
<evidence type="ECO:0000256" key="7">
    <source>
        <dbReference type="ARBA" id="ARBA00023237"/>
    </source>
</evidence>
<evidence type="ECO:0000313" key="9">
    <source>
        <dbReference type="Proteomes" id="UP001317629"/>
    </source>
</evidence>